<dbReference type="OrthoDB" id="7560784at2"/>
<gene>
    <name evidence="2" type="ORF">SAMN04488505_104479</name>
</gene>
<proteinExistence type="predicted"/>
<name>A0A1H7YN17_9BACT</name>
<evidence type="ECO:0000313" key="3">
    <source>
        <dbReference type="Proteomes" id="UP000198984"/>
    </source>
</evidence>
<dbReference type="Pfam" id="PF14065">
    <property type="entry name" value="Pvc16_N"/>
    <property type="match status" value="1"/>
</dbReference>
<evidence type="ECO:0000259" key="1">
    <source>
        <dbReference type="Pfam" id="PF14065"/>
    </source>
</evidence>
<organism evidence="2 3">
    <name type="scientific">Chitinophaga rupis</name>
    <dbReference type="NCBI Taxonomy" id="573321"/>
    <lineage>
        <taxon>Bacteria</taxon>
        <taxon>Pseudomonadati</taxon>
        <taxon>Bacteroidota</taxon>
        <taxon>Chitinophagia</taxon>
        <taxon>Chitinophagales</taxon>
        <taxon>Chitinophagaceae</taxon>
        <taxon>Chitinophaga</taxon>
    </lineage>
</organism>
<accession>A0A1H7YN17</accession>
<protein>
    <recommendedName>
        <fullName evidence="1">Pvc16 N-terminal domain-containing protein</fullName>
    </recommendedName>
</protein>
<dbReference type="Proteomes" id="UP000198984">
    <property type="component" value="Unassembled WGS sequence"/>
</dbReference>
<feature type="domain" description="Pvc16 N-terminal" evidence="1">
    <location>
        <begin position="11"/>
        <end position="181"/>
    </location>
</feature>
<sequence length="190" mass="21009">MIYETLICITEEINNNFKRKLQTNEEKVILSGIVNQDGSIAIQGENKIVVTLLNVEKDTVGKSSAGAVPGVTIPNTAPAVNINLYVLFSAYFSSANYHEALRFLSFVVAYFQSKNVFTRANTPSMDPRIGKLIFEMESPGADKLNNIWTTLGAKYMPSVVYKIRMLSFDDSIIKEYRPSVTGTEGRVGPA</sequence>
<dbReference type="STRING" id="573321.SAMN04488505_104479"/>
<evidence type="ECO:0000313" key="2">
    <source>
        <dbReference type="EMBL" id="SEM46707.1"/>
    </source>
</evidence>
<dbReference type="EMBL" id="FOBB01000004">
    <property type="protein sequence ID" value="SEM46707.1"/>
    <property type="molecule type" value="Genomic_DNA"/>
</dbReference>
<dbReference type="RefSeq" id="WP_089915586.1">
    <property type="nucleotide sequence ID" value="NZ_FOBB01000004.1"/>
</dbReference>
<reference evidence="2 3" key="1">
    <citation type="submission" date="2016-10" db="EMBL/GenBank/DDBJ databases">
        <authorList>
            <person name="de Groot N.N."/>
        </authorList>
    </citation>
    <scope>NUCLEOTIDE SEQUENCE [LARGE SCALE GENOMIC DNA]</scope>
    <source>
        <strain evidence="2 3">DSM 21039</strain>
    </source>
</reference>
<dbReference type="AlphaFoldDB" id="A0A1H7YN17"/>
<dbReference type="InterPro" id="IPR025351">
    <property type="entry name" value="Pvc16_N"/>
</dbReference>
<keyword evidence="3" id="KW-1185">Reference proteome</keyword>